<dbReference type="InterPro" id="IPR027417">
    <property type="entry name" value="P-loop_NTPase"/>
</dbReference>
<dbReference type="GO" id="GO:0003824">
    <property type="term" value="F:catalytic activity"/>
    <property type="evidence" value="ECO:0007669"/>
    <property type="project" value="InterPro"/>
</dbReference>
<reference evidence="1 2" key="1">
    <citation type="submission" date="2020-05" db="EMBL/GenBank/DDBJ databases">
        <title>Identification and distribution of gene clusters putatively required for synthesis of sphingolipid metabolism inhibitors in phylogenetically diverse species of the filamentous fungus Fusarium.</title>
        <authorList>
            <person name="Kim H.-S."/>
            <person name="Busman M."/>
            <person name="Brown D.W."/>
            <person name="Divon H."/>
            <person name="Uhlig S."/>
            <person name="Proctor R.H."/>
        </authorList>
    </citation>
    <scope>NUCLEOTIDE SEQUENCE [LARGE SCALE GENOMIC DNA]</scope>
    <source>
        <strain evidence="1 2">NRRL 13617</strain>
    </source>
</reference>
<dbReference type="InterPro" id="IPR035994">
    <property type="entry name" value="Nucleoside_phosphorylase_sf"/>
</dbReference>
<dbReference type="GO" id="GO:0009116">
    <property type="term" value="P:nucleoside metabolic process"/>
    <property type="evidence" value="ECO:0007669"/>
    <property type="project" value="InterPro"/>
</dbReference>
<gene>
    <name evidence="1" type="ORF">FPHYL_7957</name>
</gene>
<dbReference type="PANTHER" id="PTHR46082">
    <property type="entry name" value="ATP/GTP-BINDING PROTEIN-RELATED"/>
    <property type="match status" value="1"/>
</dbReference>
<dbReference type="OrthoDB" id="1658288at2759"/>
<dbReference type="EMBL" id="JAAOAQ010000288">
    <property type="protein sequence ID" value="KAF5556456.1"/>
    <property type="molecule type" value="Genomic_DNA"/>
</dbReference>
<comment type="caution">
    <text evidence="1">The sequence shown here is derived from an EMBL/GenBank/DDBJ whole genome shotgun (WGS) entry which is preliminary data.</text>
</comment>
<dbReference type="InterPro" id="IPR053137">
    <property type="entry name" value="NLR-like"/>
</dbReference>
<protein>
    <submittedName>
        <fullName evidence="1">Gamma-glutamylputrescine oxidoreductase</fullName>
    </submittedName>
</protein>
<organism evidence="1 2">
    <name type="scientific">Fusarium phyllophilum</name>
    <dbReference type="NCBI Taxonomy" id="47803"/>
    <lineage>
        <taxon>Eukaryota</taxon>
        <taxon>Fungi</taxon>
        <taxon>Dikarya</taxon>
        <taxon>Ascomycota</taxon>
        <taxon>Pezizomycotina</taxon>
        <taxon>Sordariomycetes</taxon>
        <taxon>Hypocreomycetidae</taxon>
        <taxon>Hypocreales</taxon>
        <taxon>Nectriaceae</taxon>
        <taxon>Fusarium</taxon>
        <taxon>Fusarium fujikuroi species complex</taxon>
    </lineage>
</organism>
<keyword evidence="2" id="KW-1185">Reference proteome</keyword>
<proteinExistence type="predicted"/>
<dbReference type="AlphaFoldDB" id="A0A8H5JNQ1"/>
<dbReference type="Proteomes" id="UP000582016">
    <property type="component" value="Unassembled WGS sequence"/>
</dbReference>
<name>A0A8H5JNQ1_9HYPO</name>
<accession>A0A8H5JNQ1</accession>
<dbReference type="PANTHER" id="PTHR46082:SF6">
    <property type="entry name" value="AAA+ ATPASE DOMAIN-CONTAINING PROTEIN-RELATED"/>
    <property type="match status" value="1"/>
</dbReference>
<sequence length="185" mass="20914">MRRFLSILQEDRELAAYHPEPGTDRLYENTYRHVDKDMPCDKCSYDGKLVPRERLKQGVPEPRVHFGRIASGDAVMKSGEDSDDIARKLGLITGSIVLVPFPLIEDFVGRLDILDDLRQQLSPEKSYAVALFGLGVVGKTQIALAYVHELRAHSPDPSVFWAYASNELVHTGYYEEIVEHQSRSV</sequence>
<evidence type="ECO:0000313" key="2">
    <source>
        <dbReference type="Proteomes" id="UP000582016"/>
    </source>
</evidence>
<dbReference type="SUPFAM" id="SSF52540">
    <property type="entry name" value="P-loop containing nucleoside triphosphate hydrolases"/>
    <property type="match status" value="1"/>
</dbReference>
<dbReference type="Gene3D" id="3.40.50.300">
    <property type="entry name" value="P-loop containing nucleotide triphosphate hydrolases"/>
    <property type="match status" value="1"/>
</dbReference>
<evidence type="ECO:0000313" key="1">
    <source>
        <dbReference type="EMBL" id="KAF5556456.1"/>
    </source>
</evidence>
<dbReference type="Gene3D" id="3.40.50.1580">
    <property type="entry name" value="Nucleoside phosphorylase domain"/>
    <property type="match status" value="1"/>
</dbReference>